<evidence type="ECO:0000313" key="2">
    <source>
        <dbReference type="EMBL" id="VDM97831.1"/>
    </source>
</evidence>
<feature type="compositionally biased region" description="Low complexity" evidence="1">
    <location>
        <begin position="72"/>
        <end position="88"/>
    </location>
</feature>
<evidence type="ECO:0000313" key="4">
    <source>
        <dbReference type="WBParaSite" id="TCLT_0000207401-mRNA-1"/>
    </source>
</evidence>
<dbReference type="EMBL" id="UYYF01000354">
    <property type="protein sequence ID" value="VDM97831.1"/>
    <property type="molecule type" value="Genomic_DNA"/>
</dbReference>
<evidence type="ECO:0000313" key="3">
    <source>
        <dbReference type="Proteomes" id="UP000276776"/>
    </source>
</evidence>
<feature type="compositionally biased region" description="Polar residues" evidence="1">
    <location>
        <begin position="89"/>
        <end position="102"/>
    </location>
</feature>
<reference evidence="4" key="1">
    <citation type="submission" date="2016-04" db="UniProtKB">
        <authorList>
            <consortium name="WormBaseParasite"/>
        </authorList>
    </citation>
    <scope>IDENTIFICATION</scope>
</reference>
<feature type="region of interest" description="Disordered" evidence="1">
    <location>
        <begin position="72"/>
        <end position="102"/>
    </location>
</feature>
<dbReference type="WBParaSite" id="TCLT_0000207401-mRNA-1">
    <property type="protein sequence ID" value="TCLT_0000207401-mRNA-1"/>
    <property type="gene ID" value="TCLT_0000207401"/>
</dbReference>
<feature type="region of interest" description="Disordered" evidence="1">
    <location>
        <begin position="170"/>
        <end position="206"/>
    </location>
</feature>
<dbReference type="Proteomes" id="UP000276776">
    <property type="component" value="Unassembled WGS sequence"/>
</dbReference>
<dbReference type="AlphaFoldDB" id="A0A0N5CPD5"/>
<dbReference type="OMA" id="KLPTCEC"/>
<organism evidence="4">
    <name type="scientific">Thelazia callipaeda</name>
    <name type="common">Oriental eyeworm</name>
    <name type="synonym">Parasitic nematode</name>
    <dbReference type="NCBI Taxonomy" id="103827"/>
    <lineage>
        <taxon>Eukaryota</taxon>
        <taxon>Metazoa</taxon>
        <taxon>Ecdysozoa</taxon>
        <taxon>Nematoda</taxon>
        <taxon>Chromadorea</taxon>
        <taxon>Rhabditida</taxon>
        <taxon>Spirurina</taxon>
        <taxon>Spiruromorpha</taxon>
        <taxon>Thelazioidea</taxon>
        <taxon>Thelaziidae</taxon>
        <taxon>Thelazia</taxon>
    </lineage>
</organism>
<proteinExistence type="predicted"/>
<evidence type="ECO:0000256" key="1">
    <source>
        <dbReference type="SAM" id="MobiDB-lite"/>
    </source>
</evidence>
<accession>A0A0N5CPD5</accession>
<reference evidence="2 3" key="2">
    <citation type="submission" date="2018-11" db="EMBL/GenBank/DDBJ databases">
        <authorList>
            <consortium name="Pathogen Informatics"/>
        </authorList>
    </citation>
    <scope>NUCLEOTIDE SEQUENCE [LARGE SCALE GENOMIC DNA]</scope>
</reference>
<keyword evidence="3" id="KW-1185">Reference proteome</keyword>
<name>A0A0N5CPD5_THECL</name>
<feature type="compositionally biased region" description="Low complexity" evidence="1">
    <location>
        <begin position="181"/>
        <end position="198"/>
    </location>
</feature>
<protein>
    <submittedName>
        <fullName evidence="2 4">Uncharacterized protein</fullName>
    </submittedName>
</protein>
<sequence length="211" mass="22450">MPCLPKLPSCSCNCGFGAFPQLQLPQFPMPALPVPSLLPPPGIPQFPLYSGSSYVIPNNGEVRPQQLDNSYISQPSQSQHQQPFSYQIPSSGPDNRQQPSFQGIGNYGFGVIQYEQKPNGASGGYVIGPYGSNFGDSYNIASVGQNENGFGESSHQVSGAGIRQYLSSRANTGVGQDVPDSPAAATSETLATESSPPTGEYVQKTRVFLKQ</sequence>
<gene>
    <name evidence="2" type="ORF">TCLT_LOCUS2075</name>
</gene>